<keyword evidence="6" id="KW-1185">Reference proteome</keyword>
<feature type="transmembrane region" description="Helical" evidence="1">
    <location>
        <begin position="9"/>
        <end position="26"/>
    </location>
</feature>
<dbReference type="Gene3D" id="2.40.128.690">
    <property type="entry name" value="YycH protein, domain 3-like"/>
    <property type="match status" value="1"/>
</dbReference>
<dbReference type="EMBL" id="JXII01000011">
    <property type="protein sequence ID" value="KIH69741.1"/>
    <property type="molecule type" value="Genomic_DNA"/>
</dbReference>
<accession>A0A0C2HJH5</accession>
<reference evidence="4" key="2">
    <citation type="submission" date="2020-04" db="EMBL/GenBank/DDBJ databases">
        <authorList>
            <person name="Tanveer F."/>
            <person name="Xie Y."/>
            <person name="Shinwari Z.K."/>
        </authorList>
    </citation>
    <scope>NUCLEOTIDE SEQUENCE</scope>
    <source>
        <strain evidence="4">MOSEL-ME25</strain>
    </source>
</reference>
<evidence type="ECO:0000256" key="1">
    <source>
        <dbReference type="SAM" id="Phobius"/>
    </source>
</evidence>
<feature type="domain" description="Regulatory protein YycH-like" evidence="2">
    <location>
        <begin position="29"/>
        <end position="248"/>
    </location>
</feature>
<gene>
    <name evidence="4" type="primary">yycI</name>
    <name evidence="4" type="ORF">F7P68_0002315</name>
    <name evidence="3" type="ORF">SN16_12575</name>
</gene>
<dbReference type="AlphaFoldDB" id="A0A0C2HJH5"/>
<dbReference type="InterPro" id="IPR018604">
    <property type="entry name" value="YycI-like"/>
</dbReference>
<evidence type="ECO:0000259" key="2">
    <source>
        <dbReference type="Pfam" id="PF09648"/>
    </source>
</evidence>
<dbReference type="Proteomes" id="UP000527860">
    <property type="component" value="Unassembled WGS sequence"/>
</dbReference>
<keyword evidence="1" id="KW-0812">Transmembrane</keyword>
<name>A0A0C2HJH5_9STAP</name>
<dbReference type="EMBL" id="JABEVU030000001">
    <property type="protein sequence ID" value="MDB0579371.1"/>
    <property type="molecule type" value="Genomic_DNA"/>
</dbReference>
<evidence type="ECO:0000313" key="4">
    <source>
        <dbReference type="EMBL" id="MDB0579371.1"/>
    </source>
</evidence>
<organism evidence="3 5">
    <name type="scientific">Salinicoccus roseus</name>
    <dbReference type="NCBI Taxonomy" id="45670"/>
    <lineage>
        <taxon>Bacteria</taxon>
        <taxon>Bacillati</taxon>
        <taxon>Bacillota</taxon>
        <taxon>Bacilli</taxon>
        <taxon>Bacillales</taxon>
        <taxon>Staphylococcaceae</taxon>
        <taxon>Salinicoccus</taxon>
    </lineage>
</organism>
<sequence length="258" mass="29844">MDWKLTKSLYILVFLLINVALLMMYYNKQQEDIEEIENTPGVLEETDIDMSQLPEHQPEKLNILTGEKLDFNEVDEISDDAVEITNSGHIIHEEFDAGDDPPEMRVDALQRHKNEQVYRGGNYKYDDVMSNGTSVLFNQYYGEYPIFNDEGARVIYRGDGTEAMEYEQGYITNLRENSYTSPIAVRNPRQVVSDLYGRQRISGEAVIENARLGYYIILSDDEQVLLRPKWELKITDQGVEKMIYVDAISETEDIIESE</sequence>
<proteinExistence type="predicted"/>
<reference evidence="3 5" key="1">
    <citation type="submission" date="2015-01" db="EMBL/GenBank/DDBJ databases">
        <title>Genome sequences of high lactate-tolerant strain Salinicoccus roseus W12 with industrial interest.</title>
        <authorList>
            <person name="Wang H."/>
            <person name="Yu B."/>
        </authorList>
    </citation>
    <scope>NUCLEOTIDE SEQUENCE [LARGE SCALE GENOMIC DNA]</scope>
    <source>
        <strain evidence="3 5">W12</strain>
    </source>
</reference>
<keyword evidence="1" id="KW-0472">Membrane</keyword>
<evidence type="ECO:0000313" key="6">
    <source>
        <dbReference type="Proteomes" id="UP000527860"/>
    </source>
</evidence>
<evidence type="ECO:0000313" key="5">
    <source>
        <dbReference type="Proteomes" id="UP000031546"/>
    </source>
</evidence>
<reference evidence="4" key="3">
    <citation type="submission" date="2022-12" db="EMBL/GenBank/DDBJ databases">
        <title>Genome analysis and biological profiling of marine Salinicoccus roseus MOSEL-ME25.</title>
        <authorList>
            <person name="Mirza F.T."/>
            <person name="Xie Y."/>
            <person name="Shinwari Z.K."/>
        </authorList>
    </citation>
    <scope>NUCLEOTIDE SEQUENCE</scope>
    <source>
        <strain evidence="4">MOSEL-ME25</strain>
    </source>
</reference>
<keyword evidence="1" id="KW-1133">Transmembrane helix</keyword>
<dbReference type="GO" id="GO:0016020">
    <property type="term" value="C:membrane"/>
    <property type="evidence" value="ECO:0007669"/>
    <property type="project" value="InterPro"/>
</dbReference>
<protein>
    <submittedName>
        <fullName evidence="4">Two-component system regulatory protein YycI</fullName>
    </submittedName>
</protein>
<evidence type="ECO:0000313" key="3">
    <source>
        <dbReference type="EMBL" id="KIH69741.1"/>
    </source>
</evidence>
<dbReference type="Pfam" id="PF09648">
    <property type="entry name" value="YycI"/>
    <property type="match status" value="1"/>
</dbReference>
<dbReference type="STRING" id="45670.SN16_12575"/>
<dbReference type="RefSeq" id="WP_040106980.1">
    <property type="nucleotide sequence ID" value="NZ_JABEVU030000001.1"/>
</dbReference>
<dbReference type="GeneID" id="77846378"/>
<dbReference type="OrthoDB" id="2388036at2"/>
<comment type="caution">
    <text evidence="3">The sequence shown here is derived from an EMBL/GenBank/DDBJ whole genome shotgun (WGS) entry which is preliminary data.</text>
</comment>
<dbReference type="Proteomes" id="UP000031546">
    <property type="component" value="Unassembled WGS sequence"/>
</dbReference>